<protein>
    <submittedName>
        <fullName evidence="2">Uncharacterized protein</fullName>
    </submittedName>
</protein>
<organism evidence="2 3">
    <name type="scientific">Microterricola viridarii</name>
    <dbReference type="NCBI Taxonomy" id="412690"/>
    <lineage>
        <taxon>Bacteria</taxon>
        <taxon>Bacillati</taxon>
        <taxon>Actinomycetota</taxon>
        <taxon>Actinomycetes</taxon>
        <taxon>Micrococcales</taxon>
        <taxon>Microbacteriaceae</taxon>
        <taxon>Microterricola</taxon>
    </lineage>
</organism>
<sequence length="113" mass="11710">MGVAVALLVGFAVSGCRTPEACPEIGWFNHVTVSLAGAVDDVASVDVCEDGVCTSSTVGPLDLKRGSADLRQTGPKGSAPQSSVFSVTREDETTWRVTYVLAAPDKITLRAVA</sequence>
<dbReference type="AlphaFoldDB" id="A0A1H1XIT6"/>
<dbReference type="Proteomes" id="UP000181956">
    <property type="component" value="Chromosome I"/>
</dbReference>
<reference evidence="3" key="1">
    <citation type="submission" date="2016-10" db="EMBL/GenBank/DDBJ databases">
        <authorList>
            <person name="Varghese N."/>
            <person name="Submissions S."/>
        </authorList>
    </citation>
    <scope>NUCLEOTIDE SEQUENCE [LARGE SCALE GENOMIC DNA]</scope>
    <source>
        <strain evidence="3">DSM 21772</strain>
    </source>
</reference>
<name>A0A1H1XIT6_9MICO</name>
<evidence type="ECO:0000256" key="1">
    <source>
        <dbReference type="SAM" id="MobiDB-lite"/>
    </source>
</evidence>
<dbReference type="EMBL" id="LT629742">
    <property type="protein sequence ID" value="SDT09130.1"/>
    <property type="molecule type" value="Genomic_DNA"/>
</dbReference>
<accession>A0A1H1XIT6</accession>
<evidence type="ECO:0000313" key="3">
    <source>
        <dbReference type="Proteomes" id="UP000181956"/>
    </source>
</evidence>
<evidence type="ECO:0000313" key="2">
    <source>
        <dbReference type="EMBL" id="SDT09130.1"/>
    </source>
</evidence>
<gene>
    <name evidence="2" type="ORF">SAMN04489834_2804</name>
</gene>
<proteinExistence type="predicted"/>
<feature type="region of interest" description="Disordered" evidence="1">
    <location>
        <begin position="64"/>
        <end position="85"/>
    </location>
</feature>
<keyword evidence="3" id="KW-1185">Reference proteome</keyword>